<dbReference type="EMBL" id="PNCJ01000046">
    <property type="protein sequence ID" value="TMP32580.1"/>
    <property type="molecule type" value="Genomic_DNA"/>
</dbReference>
<reference evidence="1 2" key="1">
    <citation type="submission" date="2018-01" db="EMBL/GenBank/DDBJ databases">
        <authorList>
            <person name="Paulsen S."/>
            <person name="Gram L.K."/>
        </authorList>
    </citation>
    <scope>NUCLEOTIDE SEQUENCE [LARGE SCALE GENOMIC DNA]</scope>
    <source>
        <strain evidence="1 2">S2599</strain>
    </source>
</reference>
<protein>
    <submittedName>
        <fullName evidence="1">Uncharacterized protein</fullName>
    </submittedName>
</protein>
<sequence>MNAQDGAAYTVRKNTHHTLASIQVETQDQFLSIKNACFKKIFFPALQSMKVSREYNKQSQKHDLVLVSVNFGYFGDTADVLSDDTKLEDWQLRLTIHKTHTNIALIQDKTKVFDYCR</sequence>
<dbReference type="Proteomes" id="UP000306719">
    <property type="component" value="Unassembled WGS sequence"/>
</dbReference>
<accession>A0A5S3WT17</accession>
<evidence type="ECO:0000313" key="1">
    <source>
        <dbReference type="EMBL" id="TMP32580.1"/>
    </source>
</evidence>
<name>A0A5S3WT17_9GAMM</name>
<proteinExistence type="predicted"/>
<comment type="caution">
    <text evidence="1">The sequence shown here is derived from an EMBL/GenBank/DDBJ whole genome shotgun (WGS) entry which is preliminary data.</text>
</comment>
<organism evidence="1 2">
    <name type="scientific">Pseudoalteromonas rubra</name>
    <dbReference type="NCBI Taxonomy" id="43658"/>
    <lineage>
        <taxon>Bacteria</taxon>
        <taxon>Pseudomonadati</taxon>
        <taxon>Pseudomonadota</taxon>
        <taxon>Gammaproteobacteria</taxon>
        <taxon>Alteromonadales</taxon>
        <taxon>Pseudoalteromonadaceae</taxon>
        <taxon>Pseudoalteromonas</taxon>
    </lineage>
</organism>
<reference evidence="2" key="2">
    <citation type="submission" date="2019-06" db="EMBL/GenBank/DDBJ databases">
        <title>Co-occurence of chitin degradation, pigmentation and bioactivity in marine Pseudoalteromonas.</title>
        <authorList>
            <person name="Sonnenschein E.C."/>
            <person name="Bech P.K."/>
        </authorList>
    </citation>
    <scope>NUCLEOTIDE SEQUENCE [LARGE SCALE GENOMIC DNA]</scope>
    <source>
        <strain evidence="2">S2599</strain>
    </source>
</reference>
<gene>
    <name evidence="1" type="ORF">CWB98_21535</name>
</gene>
<dbReference type="AlphaFoldDB" id="A0A5S3WT17"/>
<evidence type="ECO:0000313" key="2">
    <source>
        <dbReference type="Proteomes" id="UP000306719"/>
    </source>
</evidence>